<reference evidence="1 2" key="1">
    <citation type="journal article" date="2019" name="Sci. Rep.">
        <title>Orb-weaving spider Araneus ventricosus genome elucidates the spidroin gene catalogue.</title>
        <authorList>
            <person name="Kono N."/>
            <person name="Nakamura H."/>
            <person name="Ohtoshi R."/>
            <person name="Moran D.A.P."/>
            <person name="Shinohara A."/>
            <person name="Yoshida Y."/>
            <person name="Fujiwara M."/>
            <person name="Mori M."/>
            <person name="Tomita M."/>
            <person name="Arakawa K."/>
        </authorList>
    </citation>
    <scope>NUCLEOTIDE SEQUENCE [LARGE SCALE GENOMIC DNA]</scope>
</reference>
<evidence type="ECO:0000313" key="2">
    <source>
        <dbReference type="Proteomes" id="UP000499080"/>
    </source>
</evidence>
<sequence length="105" mass="12051">MSAGKKSLKADLKPCHLDVKEELSNEHQPENTRIVGLSVWKKTFYNTVTRSGNFQCKAKLSKISFSCHSQMWCLLNALRQGVASYLFYLRLLTNGCWLHSLMNKK</sequence>
<accession>A0A4Y2FS39</accession>
<evidence type="ECO:0000313" key="1">
    <source>
        <dbReference type="EMBL" id="GBM44053.1"/>
    </source>
</evidence>
<dbReference type="AlphaFoldDB" id="A0A4Y2FS39"/>
<proteinExistence type="predicted"/>
<dbReference type="EMBL" id="BGPR01001053">
    <property type="protein sequence ID" value="GBM44053.1"/>
    <property type="molecule type" value="Genomic_DNA"/>
</dbReference>
<name>A0A4Y2FS39_ARAVE</name>
<keyword evidence="2" id="KW-1185">Reference proteome</keyword>
<comment type="caution">
    <text evidence="1">The sequence shown here is derived from an EMBL/GenBank/DDBJ whole genome shotgun (WGS) entry which is preliminary data.</text>
</comment>
<organism evidence="1 2">
    <name type="scientific">Araneus ventricosus</name>
    <name type="common">Orbweaver spider</name>
    <name type="synonym">Epeira ventricosa</name>
    <dbReference type="NCBI Taxonomy" id="182803"/>
    <lineage>
        <taxon>Eukaryota</taxon>
        <taxon>Metazoa</taxon>
        <taxon>Ecdysozoa</taxon>
        <taxon>Arthropoda</taxon>
        <taxon>Chelicerata</taxon>
        <taxon>Arachnida</taxon>
        <taxon>Araneae</taxon>
        <taxon>Araneomorphae</taxon>
        <taxon>Entelegynae</taxon>
        <taxon>Araneoidea</taxon>
        <taxon>Araneidae</taxon>
        <taxon>Araneus</taxon>
    </lineage>
</organism>
<gene>
    <name evidence="1" type="ORF">AVEN_223175_1</name>
</gene>
<protein>
    <submittedName>
        <fullName evidence="1">Uncharacterized protein</fullName>
    </submittedName>
</protein>
<dbReference type="Proteomes" id="UP000499080">
    <property type="component" value="Unassembled WGS sequence"/>
</dbReference>